<reference evidence="2 3" key="1">
    <citation type="submission" date="2014-04" db="EMBL/GenBank/DDBJ databases">
        <authorList>
            <consortium name="DOE Joint Genome Institute"/>
            <person name="Kuo A."/>
            <person name="Kohler A."/>
            <person name="Costa M.D."/>
            <person name="Nagy L.G."/>
            <person name="Floudas D."/>
            <person name="Copeland A."/>
            <person name="Barry K.W."/>
            <person name="Cichocki N."/>
            <person name="Veneault-Fourrey C."/>
            <person name="LaButti K."/>
            <person name="Lindquist E.A."/>
            <person name="Lipzen A."/>
            <person name="Lundell T."/>
            <person name="Morin E."/>
            <person name="Murat C."/>
            <person name="Sun H."/>
            <person name="Tunlid A."/>
            <person name="Henrissat B."/>
            <person name="Grigoriev I.V."/>
            <person name="Hibbett D.S."/>
            <person name="Martin F."/>
            <person name="Nordberg H.P."/>
            <person name="Cantor M.N."/>
            <person name="Hua S.X."/>
        </authorList>
    </citation>
    <scope>NUCLEOTIDE SEQUENCE [LARGE SCALE GENOMIC DNA]</scope>
    <source>
        <strain evidence="2 3">Marx 270</strain>
    </source>
</reference>
<evidence type="ECO:0000313" key="2">
    <source>
        <dbReference type="EMBL" id="KIO15101.1"/>
    </source>
</evidence>
<dbReference type="InParanoid" id="A0A0C3PZ67"/>
<dbReference type="Proteomes" id="UP000054217">
    <property type="component" value="Unassembled WGS sequence"/>
</dbReference>
<feature type="region of interest" description="Disordered" evidence="1">
    <location>
        <begin position="36"/>
        <end position="58"/>
    </location>
</feature>
<organism evidence="2 3">
    <name type="scientific">Pisolithus tinctorius Marx 270</name>
    <dbReference type="NCBI Taxonomy" id="870435"/>
    <lineage>
        <taxon>Eukaryota</taxon>
        <taxon>Fungi</taxon>
        <taxon>Dikarya</taxon>
        <taxon>Basidiomycota</taxon>
        <taxon>Agaricomycotina</taxon>
        <taxon>Agaricomycetes</taxon>
        <taxon>Agaricomycetidae</taxon>
        <taxon>Boletales</taxon>
        <taxon>Sclerodermatineae</taxon>
        <taxon>Pisolithaceae</taxon>
        <taxon>Pisolithus</taxon>
    </lineage>
</organism>
<gene>
    <name evidence="2" type="ORF">M404DRAFT_991799</name>
</gene>
<evidence type="ECO:0000313" key="3">
    <source>
        <dbReference type="Proteomes" id="UP000054217"/>
    </source>
</evidence>
<reference evidence="3" key="2">
    <citation type="submission" date="2015-01" db="EMBL/GenBank/DDBJ databases">
        <title>Evolutionary Origins and Diversification of the Mycorrhizal Mutualists.</title>
        <authorList>
            <consortium name="DOE Joint Genome Institute"/>
            <consortium name="Mycorrhizal Genomics Consortium"/>
            <person name="Kohler A."/>
            <person name="Kuo A."/>
            <person name="Nagy L.G."/>
            <person name="Floudas D."/>
            <person name="Copeland A."/>
            <person name="Barry K.W."/>
            <person name="Cichocki N."/>
            <person name="Veneault-Fourrey C."/>
            <person name="LaButti K."/>
            <person name="Lindquist E.A."/>
            <person name="Lipzen A."/>
            <person name="Lundell T."/>
            <person name="Morin E."/>
            <person name="Murat C."/>
            <person name="Riley R."/>
            <person name="Ohm R."/>
            <person name="Sun H."/>
            <person name="Tunlid A."/>
            <person name="Henrissat B."/>
            <person name="Grigoriev I.V."/>
            <person name="Hibbett D.S."/>
            <person name="Martin F."/>
        </authorList>
    </citation>
    <scope>NUCLEOTIDE SEQUENCE [LARGE SCALE GENOMIC DNA]</scope>
    <source>
        <strain evidence="3">Marx 270</strain>
    </source>
</reference>
<protein>
    <submittedName>
        <fullName evidence="2">Uncharacterized protein</fullName>
    </submittedName>
</protein>
<keyword evidence="3" id="KW-1185">Reference proteome</keyword>
<dbReference type="HOGENOM" id="CLU_2307157_0_0_1"/>
<dbReference type="EMBL" id="KN831944">
    <property type="protein sequence ID" value="KIO15101.1"/>
    <property type="molecule type" value="Genomic_DNA"/>
</dbReference>
<evidence type="ECO:0000256" key="1">
    <source>
        <dbReference type="SAM" id="MobiDB-lite"/>
    </source>
</evidence>
<dbReference type="AlphaFoldDB" id="A0A0C3PZ67"/>
<proteinExistence type="predicted"/>
<name>A0A0C3PZ67_PISTI</name>
<sequence>MCDLKIASIPQEDPLQRTGKCFLTLFEAKCLYQGWKGSGRGSDQAPRRELSQARNHAPLPPTLLTTLCRITRCSRTRKKEVRQGQLEVQLHSVFGCKWVL</sequence>
<accession>A0A0C3PZ67</accession>